<evidence type="ECO:0000313" key="1">
    <source>
        <dbReference type="EMBL" id="KAF2148046.1"/>
    </source>
</evidence>
<keyword evidence="2" id="KW-1185">Reference proteome</keyword>
<dbReference type="Proteomes" id="UP000799439">
    <property type="component" value="Unassembled WGS sequence"/>
</dbReference>
<sequence>MPWVALQPIQPVQPMQPVPYHYPIFRRHYAARAYPERCTHCPQTPGWVFKRCQHCLGDSRRIVKCPVCCKHKLHGHRRHCRTCDSRREIVVRCTACRGVGRTWRVCRHCHQGWRWRRH</sequence>
<organism evidence="1 2">
    <name type="scientific">Myriangium duriaei CBS 260.36</name>
    <dbReference type="NCBI Taxonomy" id="1168546"/>
    <lineage>
        <taxon>Eukaryota</taxon>
        <taxon>Fungi</taxon>
        <taxon>Dikarya</taxon>
        <taxon>Ascomycota</taxon>
        <taxon>Pezizomycotina</taxon>
        <taxon>Dothideomycetes</taxon>
        <taxon>Dothideomycetidae</taxon>
        <taxon>Myriangiales</taxon>
        <taxon>Myriangiaceae</taxon>
        <taxon>Myriangium</taxon>
    </lineage>
</organism>
<gene>
    <name evidence="1" type="ORF">K461DRAFT_67813</name>
</gene>
<protein>
    <submittedName>
        <fullName evidence="1">Uncharacterized protein</fullName>
    </submittedName>
</protein>
<evidence type="ECO:0000313" key="2">
    <source>
        <dbReference type="Proteomes" id="UP000799439"/>
    </source>
</evidence>
<comment type="caution">
    <text evidence="1">The sequence shown here is derived from an EMBL/GenBank/DDBJ whole genome shotgun (WGS) entry which is preliminary data.</text>
</comment>
<accession>A0A9P4MHN0</accession>
<reference evidence="1" key="1">
    <citation type="journal article" date="2020" name="Stud. Mycol.">
        <title>101 Dothideomycetes genomes: a test case for predicting lifestyles and emergence of pathogens.</title>
        <authorList>
            <person name="Haridas S."/>
            <person name="Albert R."/>
            <person name="Binder M."/>
            <person name="Bloem J."/>
            <person name="Labutti K."/>
            <person name="Salamov A."/>
            <person name="Andreopoulos B."/>
            <person name="Baker S."/>
            <person name="Barry K."/>
            <person name="Bills G."/>
            <person name="Bluhm B."/>
            <person name="Cannon C."/>
            <person name="Castanera R."/>
            <person name="Culley D."/>
            <person name="Daum C."/>
            <person name="Ezra D."/>
            <person name="Gonzalez J."/>
            <person name="Henrissat B."/>
            <person name="Kuo A."/>
            <person name="Liang C."/>
            <person name="Lipzen A."/>
            <person name="Lutzoni F."/>
            <person name="Magnuson J."/>
            <person name="Mondo S."/>
            <person name="Nolan M."/>
            <person name="Ohm R."/>
            <person name="Pangilinan J."/>
            <person name="Park H.-J."/>
            <person name="Ramirez L."/>
            <person name="Alfaro M."/>
            <person name="Sun H."/>
            <person name="Tritt A."/>
            <person name="Yoshinaga Y."/>
            <person name="Zwiers L.-H."/>
            <person name="Turgeon B."/>
            <person name="Goodwin S."/>
            <person name="Spatafora J."/>
            <person name="Crous P."/>
            <person name="Grigoriev I."/>
        </authorList>
    </citation>
    <scope>NUCLEOTIDE SEQUENCE</scope>
    <source>
        <strain evidence="1">CBS 260.36</strain>
    </source>
</reference>
<name>A0A9P4MHN0_9PEZI</name>
<proteinExistence type="predicted"/>
<dbReference type="EMBL" id="ML996094">
    <property type="protein sequence ID" value="KAF2148046.1"/>
    <property type="molecule type" value="Genomic_DNA"/>
</dbReference>
<dbReference type="AlphaFoldDB" id="A0A9P4MHN0"/>